<dbReference type="InterPro" id="IPR019533">
    <property type="entry name" value="Peptidase_S26"/>
</dbReference>
<comment type="subcellular location">
    <subcellularLocation>
        <location evidence="3">Cell membrane</location>
        <topology evidence="3">Single-pass type II membrane protein</topology>
    </subcellularLocation>
    <subcellularLocation>
        <location evidence="12">Membrane</location>
        <topology evidence="12">Single-pass type II membrane protein</topology>
    </subcellularLocation>
</comment>
<dbReference type="MEROPS" id="S26.016"/>
<dbReference type="FunFam" id="2.10.109.10:FF:000008">
    <property type="entry name" value="Signal peptidase I"/>
    <property type="match status" value="1"/>
</dbReference>
<reference evidence="14" key="1">
    <citation type="submission" date="2010-05" db="EMBL/GenBank/DDBJ databases">
        <authorList>
            <person name="Muzny D."/>
            <person name="Qin X."/>
            <person name="Buhay C."/>
            <person name="Dugan-Rocha S."/>
            <person name="Ding Y."/>
            <person name="Chen G."/>
            <person name="Hawes A."/>
            <person name="Holder M."/>
            <person name="Jhangiani S."/>
            <person name="Johnson A."/>
            <person name="Khan Z."/>
            <person name="Li Z."/>
            <person name="Liu W."/>
            <person name="Liu X."/>
            <person name="Perez L."/>
            <person name="Shen H."/>
            <person name="Wang Q."/>
            <person name="Watt J."/>
            <person name="Xi L."/>
            <person name="Xin Y."/>
            <person name="Zhou J."/>
            <person name="Deng J."/>
            <person name="Jiang H."/>
            <person name="Liu Y."/>
            <person name="Qu J."/>
            <person name="Song X.-Z."/>
            <person name="Zhang L."/>
            <person name="Villasana D."/>
            <person name="Johnson A."/>
            <person name="Liu J."/>
            <person name="Liyanage D."/>
            <person name="Lorensuhewa L."/>
            <person name="Robinson T."/>
            <person name="Song A."/>
            <person name="Song B.-B."/>
            <person name="Dinh H."/>
            <person name="Thornton R."/>
            <person name="Coyle M."/>
            <person name="Francisco L."/>
            <person name="Jackson L."/>
            <person name="Javaid M."/>
            <person name="Korchina V."/>
            <person name="Kovar C."/>
            <person name="Mata R."/>
            <person name="Mathew T."/>
            <person name="Ngo R."/>
            <person name="Nguyen L."/>
            <person name="Nguyen N."/>
            <person name="Okwuonu G."/>
            <person name="Ongeri F."/>
            <person name="Pham C."/>
            <person name="Simmons D."/>
            <person name="Wilczek-Boney K."/>
            <person name="Hale W."/>
            <person name="Jakkamsetti A."/>
            <person name="Pham P."/>
            <person name="Ruth R."/>
            <person name="San Lucas F."/>
            <person name="Warren J."/>
            <person name="Zhang J."/>
            <person name="Zhao Z."/>
            <person name="Zhou C."/>
            <person name="Zhu D."/>
            <person name="Lee S."/>
            <person name="Bess C."/>
            <person name="Blankenburg K."/>
            <person name="Forbes L."/>
            <person name="Fu Q."/>
            <person name="Gubbala S."/>
            <person name="Hirani K."/>
            <person name="Jayaseelan J.C."/>
            <person name="Lara F."/>
            <person name="Munidasa M."/>
            <person name="Palculict T."/>
            <person name="Patil S."/>
            <person name="Pu L.-L."/>
            <person name="Saada N."/>
            <person name="Tang L."/>
            <person name="Weissenberger G."/>
            <person name="Zhu Y."/>
            <person name="Hemphill L."/>
            <person name="Shang Y."/>
            <person name="Youmans B."/>
            <person name="Ayvaz T."/>
            <person name="Ross M."/>
            <person name="Santibanez J."/>
            <person name="Aqrawi P."/>
            <person name="Gross S."/>
            <person name="Joshi V."/>
            <person name="Fowler G."/>
            <person name="Nazareth L."/>
            <person name="Reid J."/>
            <person name="Worley K."/>
            <person name="Petrosino J."/>
            <person name="Highlander S."/>
            <person name="Gibbs R."/>
        </authorList>
    </citation>
    <scope>NUCLEOTIDE SEQUENCE [LARGE SCALE GENOMIC DNA]</scope>
    <source>
        <strain evidence="14">MN8</strain>
    </source>
</reference>
<dbReference type="Gene3D" id="2.10.109.10">
    <property type="entry name" value="Umud Fragment, subunit A"/>
    <property type="match status" value="1"/>
</dbReference>
<protein>
    <recommendedName>
        <fullName evidence="12">Signal peptidase I</fullName>
        <ecNumber evidence="12">3.4.21.89</ecNumber>
    </recommendedName>
</protein>
<dbReference type="Pfam" id="PF10502">
    <property type="entry name" value="Peptidase_S26"/>
    <property type="match status" value="1"/>
</dbReference>
<comment type="similarity">
    <text evidence="4 12">Belongs to the peptidase S26 family.</text>
</comment>
<dbReference type="EC" id="3.4.21.89" evidence="12"/>
<gene>
    <name evidence="14" type="primary">lepB</name>
    <name evidence="14" type="ORF">HMPREF0769_11416</name>
</gene>
<organism evidence="14">
    <name type="scientific">Staphylococcus aureus subsp. aureus MN8</name>
    <dbReference type="NCBI Taxonomy" id="548470"/>
    <lineage>
        <taxon>Bacteria</taxon>
        <taxon>Bacillati</taxon>
        <taxon>Bacillota</taxon>
        <taxon>Bacilli</taxon>
        <taxon>Bacillales</taxon>
        <taxon>Staphylococcaceae</taxon>
        <taxon>Staphylococcus</taxon>
    </lineage>
</organism>
<dbReference type="PROSITE" id="PS00761">
    <property type="entry name" value="SPASE_I_3"/>
    <property type="match status" value="1"/>
</dbReference>
<evidence type="ECO:0000256" key="2">
    <source>
        <dbReference type="ARBA" id="ARBA00002312"/>
    </source>
</evidence>
<evidence type="ECO:0000256" key="6">
    <source>
        <dbReference type="ARBA" id="ARBA00022670"/>
    </source>
</evidence>
<dbReference type="AlphaFoldDB" id="A0A0E1XHG4"/>
<dbReference type="PROSITE" id="PS00501">
    <property type="entry name" value="SPASE_I_1"/>
    <property type="match status" value="1"/>
</dbReference>
<dbReference type="InterPro" id="IPR036286">
    <property type="entry name" value="LexA/Signal_pep-like_sf"/>
</dbReference>
<sequence length="194" mass="22046">MSKLKKELLEWIISIAVAFVILFIVGKFIVTPYTIKGESMDPTLKDGERVAVNIIGYKTGGLEKGNVVVFHANKNDDYVKRVIGVPGDKVEYKNDTLYVNGKKQDEPYLNYNLKHKQGDYITGTFQVKDLPNANPKSNVIPKGKYLVLGDNREVSKDSRAFGLIDEDQIVGKVSFRFWPFSEFKYNFNPENTKN</sequence>
<dbReference type="HOGENOM" id="CLU_028723_5_0_9"/>
<dbReference type="GO" id="GO:0004252">
    <property type="term" value="F:serine-type endopeptidase activity"/>
    <property type="evidence" value="ECO:0007669"/>
    <property type="project" value="InterPro"/>
</dbReference>
<keyword evidence="10 12" id="KW-0472">Membrane</keyword>
<keyword evidence="5" id="KW-1003">Cell membrane</keyword>
<evidence type="ECO:0000256" key="10">
    <source>
        <dbReference type="ARBA" id="ARBA00023136"/>
    </source>
</evidence>
<dbReference type="InterPro" id="IPR019758">
    <property type="entry name" value="Pept_S26A_signal_pept_1_CS"/>
</dbReference>
<keyword evidence="8 12" id="KW-0378">Hydrolase</keyword>
<feature type="transmembrane region" description="Helical" evidence="12">
    <location>
        <begin position="12"/>
        <end position="30"/>
    </location>
</feature>
<evidence type="ECO:0000256" key="12">
    <source>
        <dbReference type="RuleBase" id="RU362042"/>
    </source>
</evidence>
<evidence type="ECO:0000256" key="9">
    <source>
        <dbReference type="ARBA" id="ARBA00022989"/>
    </source>
</evidence>
<keyword evidence="9 12" id="KW-1133">Transmembrane helix</keyword>
<comment type="catalytic activity">
    <reaction evidence="1 12">
        <text>Cleavage of hydrophobic, N-terminal signal or leader sequences from secreted and periplasmic proteins.</text>
        <dbReference type="EC" id="3.4.21.89"/>
    </reaction>
</comment>
<dbReference type="GO" id="GO:0006465">
    <property type="term" value="P:signal peptide processing"/>
    <property type="evidence" value="ECO:0007669"/>
    <property type="project" value="InterPro"/>
</dbReference>
<evidence type="ECO:0000256" key="11">
    <source>
        <dbReference type="PIRSR" id="PIRSR600223-1"/>
    </source>
</evidence>
<dbReference type="NCBIfam" id="TIGR02227">
    <property type="entry name" value="sigpep_I_bact"/>
    <property type="match status" value="1"/>
</dbReference>
<feature type="active site" evidence="11">
    <location>
        <position position="39"/>
    </location>
</feature>
<evidence type="ECO:0000313" key="14">
    <source>
        <dbReference type="EMBL" id="EFH95206.1"/>
    </source>
</evidence>
<proteinExistence type="inferred from homology"/>
<dbReference type="PANTHER" id="PTHR43390:SF1">
    <property type="entry name" value="CHLOROPLAST PROCESSING PEPTIDASE"/>
    <property type="match status" value="1"/>
</dbReference>
<accession>A0A0E1XHG4</accession>
<comment type="function">
    <text evidence="2">Essential for cell viability.</text>
</comment>
<dbReference type="InterPro" id="IPR019756">
    <property type="entry name" value="Pept_S26A_signal_pept_1_Ser-AS"/>
</dbReference>
<evidence type="ECO:0000256" key="3">
    <source>
        <dbReference type="ARBA" id="ARBA00004401"/>
    </source>
</evidence>
<evidence type="ECO:0000256" key="5">
    <source>
        <dbReference type="ARBA" id="ARBA00022475"/>
    </source>
</evidence>
<dbReference type="GO" id="GO:0009003">
    <property type="term" value="F:signal peptidase activity"/>
    <property type="evidence" value="ECO:0007669"/>
    <property type="project" value="UniProtKB-EC"/>
</dbReference>
<dbReference type="PROSITE" id="PS00760">
    <property type="entry name" value="SPASE_I_2"/>
    <property type="match status" value="1"/>
</dbReference>
<evidence type="ECO:0000256" key="8">
    <source>
        <dbReference type="ARBA" id="ARBA00022801"/>
    </source>
</evidence>
<comment type="caution">
    <text evidence="14">The sequence shown here is derived from an EMBL/GenBank/DDBJ whole genome shotgun (WGS) entry which is preliminary data.</text>
</comment>
<feature type="domain" description="Peptidase S26" evidence="13">
    <location>
        <begin position="9"/>
        <end position="178"/>
    </location>
</feature>
<dbReference type="PRINTS" id="PR00727">
    <property type="entry name" value="LEADERPTASE"/>
</dbReference>
<evidence type="ECO:0000259" key="13">
    <source>
        <dbReference type="Pfam" id="PF10502"/>
    </source>
</evidence>
<dbReference type="CDD" id="cd06530">
    <property type="entry name" value="S26_SPase_I"/>
    <property type="match status" value="1"/>
</dbReference>
<dbReference type="SUPFAM" id="SSF51306">
    <property type="entry name" value="LexA/Signal peptidase"/>
    <property type="match status" value="1"/>
</dbReference>
<dbReference type="Proteomes" id="UP000003455">
    <property type="component" value="Chromosome"/>
</dbReference>
<evidence type="ECO:0000256" key="4">
    <source>
        <dbReference type="ARBA" id="ARBA00009370"/>
    </source>
</evidence>
<dbReference type="InterPro" id="IPR000223">
    <property type="entry name" value="Pept_S26A_signal_pept_1"/>
</dbReference>
<evidence type="ECO:0000256" key="1">
    <source>
        <dbReference type="ARBA" id="ARBA00000677"/>
    </source>
</evidence>
<name>A0A0E1XHG4_STAAU</name>
<keyword evidence="6 12" id="KW-0645">Protease</keyword>
<dbReference type="PANTHER" id="PTHR43390">
    <property type="entry name" value="SIGNAL PEPTIDASE I"/>
    <property type="match status" value="1"/>
</dbReference>
<evidence type="ECO:0000256" key="7">
    <source>
        <dbReference type="ARBA" id="ARBA00022692"/>
    </source>
</evidence>
<dbReference type="InterPro" id="IPR019757">
    <property type="entry name" value="Pept_S26A_signal_pept_1_Lys-AS"/>
</dbReference>
<keyword evidence="7 12" id="KW-0812">Transmembrane</keyword>
<dbReference type="EMBL" id="ACJA02000003">
    <property type="protein sequence ID" value="EFH95206.1"/>
    <property type="molecule type" value="Genomic_DNA"/>
</dbReference>
<dbReference type="GO" id="GO:0005886">
    <property type="term" value="C:plasma membrane"/>
    <property type="evidence" value="ECO:0007669"/>
    <property type="project" value="UniProtKB-SubCell"/>
</dbReference>
<feature type="active site" evidence="11">
    <location>
        <position position="80"/>
    </location>
</feature>